<keyword evidence="8" id="KW-0762">Sugar transport</keyword>
<keyword evidence="6" id="KW-0963">Cytoplasm</keyword>
<keyword evidence="17" id="KW-1185">Reference proteome</keyword>
<dbReference type="GO" id="GO:0009401">
    <property type="term" value="P:phosphoenolpyruvate-dependent sugar phosphotransferase system"/>
    <property type="evidence" value="ECO:0007669"/>
    <property type="project" value="UniProtKB-KW"/>
</dbReference>
<dbReference type="RefSeq" id="WP_072894657.1">
    <property type="nucleotide sequence ID" value="NZ_FQVM01000008.1"/>
</dbReference>
<evidence type="ECO:0000256" key="7">
    <source>
        <dbReference type="ARBA" id="ARBA00022553"/>
    </source>
</evidence>
<evidence type="ECO:0000256" key="2">
    <source>
        <dbReference type="ARBA" id="ARBA00004496"/>
    </source>
</evidence>
<comment type="cofactor">
    <cofactor evidence="1">
        <name>Mg(2+)</name>
        <dbReference type="ChEBI" id="CHEBI:18420"/>
    </cofactor>
</comment>
<evidence type="ECO:0000256" key="10">
    <source>
        <dbReference type="ARBA" id="ARBA00022683"/>
    </source>
</evidence>
<dbReference type="InterPro" id="IPR036542">
    <property type="entry name" value="PTS_IIA_lac/cel_sf"/>
</dbReference>
<keyword evidence="10" id="KW-0598">Phosphotransferase system</keyword>
<dbReference type="EMBL" id="FQVM01000008">
    <property type="protein sequence ID" value="SHE69294.1"/>
    <property type="molecule type" value="Genomic_DNA"/>
</dbReference>
<proteinExistence type="predicted"/>
<evidence type="ECO:0000256" key="13">
    <source>
        <dbReference type="ARBA" id="ARBA00030293"/>
    </source>
</evidence>
<evidence type="ECO:0000256" key="11">
    <source>
        <dbReference type="ARBA" id="ARBA00022723"/>
    </source>
</evidence>
<accession>A0A1M4VJX9</accession>
<evidence type="ECO:0000256" key="3">
    <source>
        <dbReference type="ARBA" id="ARBA00011233"/>
    </source>
</evidence>
<dbReference type="SUPFAM" id="SSF46973">
    <property type="entry name" value="Enzyme IIa from lactose specific PTS, IIa-lac"/>
    <property type="match status" value="1"/>
</dbReference>
<reference evidence="16 17" key="1">
    <citation type="submission" date="2016-11" db="EMBL/GenBank/DDBJ databases">
        <authorList>
            <person name="Jaros S."/>
            <person name="Januszkiewicz K."/>
            <person name="Wedrychowicz H."/>
        </authorList>
    </citation>
    <scope>NUCLEOTIDE SEQUENCE [LARGE SCALE GENOMIC DNA]</scope>
    <source>
        <strain evidence="16 17">DSM 2631</strain>
    </source>
</reference>
<dbReference type="Gene3D" id="1.20.58.80">
    <property type="entry name" value="Phosphotransferase system, lactose/cellobiose-type IIA subunit"/>
    <property type="match status" value="1"/>
</dbReference>
<evidence type="ECO:0000313" key="17">
    <source>
        <dbReference type="Proteomes" id="UP000184035"/>
    </source>
</evidence>
<dbReference type="PANTHER" id="PTHR34382:SF9">
    <property type="entry name" value="PHOSPHOTRANSFERASE SYSTEM SUGAR-SPECIFIC EII COMPONENT"/>
    <property type="match status" value="1"/>
</dbReference>
<evidence type="ECO:0000256" key="12">
    <source>
        <dbReference type="ARBA" id="ARBA00022842"/>
    </source>
</evidence>
<comment type="subcellular location">
    <subcellularLocation>
        <location evidence="2">Cytoplasm</location>
    </subcellularLocation>
</comment>
<organism evidence="16 17">
    <name type="scientific">Clostridium fallax</name>
    <dbReference type="NCBI Taxonomy" id="1533"/>
    <lineage>
        <taxon>Bacteria</taxon>
        <taxon>Bacillati</taxon>
        <taxon>Bacillota</taxon>
        <taxon>Clostridia</taxon>
        <taxon>Eubacteriales</taxon>
        <taxon>Clostridiaceae</taxon>
        <taxon>Clostridium</taxon>
    </lineage>
</organism>
<dbReference type="OrthoDB" id="389577at2"/>
<evidence type="ECO:0000256" key="1">
    <source>
        <dbReference type="ARBA" id="ARBA00001946"/>
    </source>
</evidence>
<keyword evidence="7" id="KW-0597">Phosphoprotein</keyword>
<keyword evidence="11" id="KW-0479">Metal-binding</keyword>
<evidence type="ECO:0000256" key="5">
    <source>
        <dbReference type="ARBA" id="ARBA00022448"/>
    </source>
</evidence>
<dbReference type="Proteomes" id="UP000184035">
    <property type="component" value="Unassembled WGS sequence"/>
</dbReference>
<dbReference type="InterPro" id="IPR003188">
    <property type="entry name" value="PTS_IIA_lac/cel"/>
</dbReference>
<dbReference type="GO" id="GO:0016740">
    <property type="term" value="F:transferase activity"/>
    <property type="evidence" value="ECO:0007669"/>
    <property type="project" value="UniProtKB-KW"/>
</dbReference>
<comment type="subunit">
    <text evidence="3">Homotrimer.</text>
</comment>
<dbReference type="GO" id="GO:0005737">
    <property type="term" value="C:cytoplasm"/>
    <property type="evidence" value="ECO:0007669"/>
    <property type="project" value="UniProtKB-SubCell"/>
</dbReference>
<evidence type="ECO:0000256" key="15">
    <source>
        <dbReference type="ARBA" id="ARBA00032708"/>
    </source>
</evidence>
<evidence type="ECO:0000256" key="4">
    <source>
        <dbReference type="ARBA" id="ARBA00014322"/>
    </source>
</evidence>
<dbReference type="GO" id="GO:0046872">
    <property type="term" value="F:metal ion binding"/>
    <property type="evidence" value="ECO:0007669"/>
    <property type="project" value="UniProtKB-KW"/>
</dbReference>
<sequence length="105" mass="12299">MDRADIKFNSKEMLYFTTNARKKYIEALDKCEKGDFDKAEILIGEGNDCVEVAQKIKEKIFYMDDNEEKVPEIFMMVSAQDSLESVLLIKDLIKHFINLYKFTQS</sequence>
<dbReference type="PANTHER" id="PTHR34382">
    <property type="entry name" value="PTS SYSTEM N,N'-DIACETYLCHITOBIOSE-SPECIFIC EIIA COMPONENT"/>
    <property type="match status" value="1"/>
</dbReference>
<keyword evidence="5" id="KW-0813">Transport</keyword>
<name>A0A1M4VJX9_9CLOT</name>
<evidence type="ECO:0000256" key="8">
    <source>
        <dbReference type="ARBA" id="ARBA00022597"/>
    </source>
</evidence>
<dbReference type="Pfam" id="PF02255">
    <property type="entry name" value="PTS_IIA"/>
    <property type="match status" value="1"/>
</dbReference>
<dbReference type="STRING" id="1533.SAMN05443638_10819"/>
<evidence type="ECO:0000256" key="9">
    <source>
        <dbReference type="ARBA" id="ARBA00022679"/>
    </source>
</evidence>
<protein>
    <recommendedName>
        <fullName evidence="4">PTS system lactose-specific EIIA component</fullName>
    </recommendedName>
    <alternativeName>
        <fullName evidence="13">EIIA-Lac</fullName>
    </alternativeName>
    <alternativeName>
        <fullName evidence="15">EIII-Lac</fullName>
    </alternativeName>
    <alternativeName>
        <fullName evidence="14">Lactose-specific phosphotransferase enzyme IIA component</fullName>
    </alternativeName>
</protein>
<keyword evidence="12" id="KW-0460">Magnesium</keyword>
<evidence type="ECO:0000256" key="6">
    <source>
        <dbReference type="ARBA" id="ARBA00022490"/>
    </source>
</evidence>
<evidence type="ECO:0000313" key="16">
    <source>
        <dbReference type="EMBL" id="SHE69294.1"/>
    </source>
</evidence>
<evidence type="ECO:0000256" key="14">
    <source>
        <dbReference type="ARBA" id="ARBA00031467"/>
    </source>
</evidence>
<keyword evidence="9" id="KW-0808">Transferase</keyword>
<gene>
    <name evidence="16" type="ORF">SAMN05443638_10819</name>
</gene>
<dbReference type="AlphaFoldDB" id="A0A1M4VJX9"/>